<dbReference type="EMBL" id="JAESWC010000018">
    <property type="protein sequence ID" value="MBL4937896.1"/>
    <property type="molecule type" value="Genomic_DNA"/>
</dbReference>
<gene>
    <name evidence="1" type="ORF">JK636_19490</name>
</gene>
<evidence type="ECO:0000313" key="1">
    <source>
        <dbReference type="EMBL" id="MBL4937896.1"/>
    </source>
</evidence>
<keyword evidence="2" id="KW-1185">Reference proteome</keyword>
<accession>A0ABS1TH03</accession>
<name>A0ABS1TH03_9CLOT</name>
<sequence>MIKNDVKYAIELTEEAIQNFGDDSTAPSYVAEHLGIDKVMTEFSWGENDNRNLVLTARILDGVNKGEALDELKDNEYVEKYYKYE</sequence>
<evidence type="ECO:0000313" key="2">
    <source>
        <dbReference type="Proteomes" id="UP000632377"/>
    </source>
</evidence>
<proteinExistence type="predicted"/>
<reference evidence="1 2" key="1">
    <citation type="submission" date="2021-01" db="EMBL/GenBank/DDBJ databases">
        <title>Genome public.</title>
        <authorList>
            <person name="Liu C."/>
            <person name="Sun Q."/>
        </authorList>
    </citation>
    <scope>NUCLEOTIDE SEQUENCE [LARGE SCALE GENOMIC DNA]</scope>
    <source>
        <strain evidence="1 2">YIM B02515</strain>
    </source>
</reference>
<protein>
    <submittedName>
        <fullName evidence="1">Uncharacterized protein</fullName>
    </submittedName>
</protein>
<comment type="caution">
    <text evidence="1">The sequence shown here is derived from an EMBL/GenBank/DDBJ whole genome shotgun (WGS) entry which is preliminary data.</text>
</comment>
<dbReference type="Proteomes" id="UP000632377">
    <property type="component" value="Unassembled WGS sequence"/>
</dbReference>
<dbReference type="RefSeq" id="WP_202750637.1">
    <property type="nucleotide sequence ID" value="NZ_JAESWC010000018.1"/>
</dbReference>
<organism evidence="1 2">
    <name type="scientific">Clostridium rhizosphaerae</name>
    <dbReference type="NCBI Taxonomy" id="2803861"/>
    <lineage>
        <taxon>Bacteria</taxon>
        <taxon>Bacillati</taxon>
        <taxon>Bacillota</taxon>
        <taxon>Clostridia</taxon>
        <taxon>Eubacteriales</taxon>
        <taxon>Clostridiaceae</taxon>
        <taxon>Clostridium</taxon>
    </lineage>
</organism>